<dbReference type="PANTHER" id="PTHR10605">
    <property type="entry name" value="HEPARAN SULFATE SULFOTRANSFERASE"/>
    <property type="match status" value="1"/>
</dbReference>
<dbReference type="InterPro" id="IPR037359">
    <property type="entry name" value="NST/OST"/>
</dbReference>
<dbReference type="InterPro" id="IPR000863">
    <property type="entry name" value="Sulfotransferase_dom"/>
</dbReference>
<sequence length="308" mass="35679">MALHKNWMSNYMKLFTFLLALVYISYLVMTFTVTQHTWIGKESIERRLPGFIIIGIQKCGTHALATFLQLHPNLVRSSRGEIHYFDSRIRQPLDSYLESMPEVAPHQITYEKTPAYFDYADPGEIKATLPNVKIIVQMCDPVERAMSAFLHHKQHSKHPVNATFESVVMTKNGKIKRNSDEIIRGIYINHILGYYKHFLRENILLLDSADLKVNPASVLQKVEKFLDIPSYFNNGLFYMNDMFNMSCVCPKFVPNGTDLGPNGCLPRRKYRKHPPMSPILRNKLKYFYGPFNRRLCAISGVNFSWATY</sequence>
<keyword evidence="1" id="KW-0808">Transferase</keyword>
<evidence type="ECO:0000313" key="3">
    <source>
        <dbReference type="EMBL" id="CAH1778447.1"/>
    </source>
</evidence>
<proteinExistence type="predicted"/>
<accession>A0A8J1TJ47</accession>
<dbReference type="PANTHER" id="PTHR10605:SF56">
    <property type="entry name" value="BIFUNCTIONAL HEPARAN SULFATE N-DEACETYLASE_N-SULFOTRANSFERASE"/>
    <property type="match status" value="1"/>
</dbReference>
<comment type="caution">
    <text evidence="3">The sequence shown here is derived from an EMBL/GenBank/DDBJ whole genome shotgun (WGS) entry which is preliminary data.</text>
</comment>
<dbReference type="EMBL" id="CAIIXF020000002">
    <property type="protein sequence ID" value="CAH1778447.1"/>
    <property type="molecule type" value="Genomic_DNA"/>
</dbReference>
<dbReference type="OrthoDB" id="411451at2759"/>
<dbReference type="AlphaFoldDB" id="A0A8J1TJ47"/>
<dbReference type="GO" id="GO:0008146">
    <property type="term" value="F:sulfotransferase activity"/>
    <property type="evidence" value="ECO:0007669"/>
    <property type="project" value="InterPro"/>
</dbReference>
<reference evidence="3" key="1">
    <citation type="submission" date="2022-03" db="EMBL/GenBank/DDBJ databases">
        <authorList>
            <person name="Martin C."/>
        </authorList>
    </citation>
    <scope>NUCLEOTIDE SEQUENCE</scope>
</reference>
<organism evidence="3 4">
    <name type="scientific">Owenia fusiformis</name>
    <name type="common">Polychaete worm</name>
    <dbReference type="NCBI Taxonomy" id="6347"/>
    <lineage>
        <taxon>Eukaryota</taxon>
        <taxon>Metazoa</taxon>
        <taxon>Spiralia</taxon>
        <taxon>Lophotrochozoa</taxon>
        <taxon>Annelida</taxon>
        <taxon>Polychaeta</taxon>
        <taxon>Sedentaria</taxon>
        <taxon>Canalipalpata</taxon>
        <taxon>Sabellida</taxon>
        <taxon>Oweniida</taxon>
        <taxon>Oweniidae</taxon>
        <taxon>Owenia</taxon>
    </lineage>
</organism>
<evidence type="ECO:0000313" key="4">
    <source>
        <dbReference type="Proteomes" id="UP000749559"/>
    </source>
</evidence>
<evidence type="ECO:0000256" key="2">
    <source>
        <dbReference type="ARBA" id="ARBA00023180"/>
    </source>
</evidence>
<keyword evidence="2" id="KW-0325">Glycoprotein</keyword>
<dbReference type="InterPro" id="IPR027417">
    <property type="entry name" value="P-loop_NTPase"/>
</dbReference>
<dbReference type="SUPFAM" id="SSF52540">
    <property type="entry name" value="P-loop containing nucleoside triphosphate hydrolases"/>
    <property type="match status" value="1"/>
</dbReference>
<gene>
    <name evidence="3" type="ORF">OFUS_LOCUS5365</name>
</gene>
<evidence type="ECO:0000256" key="1">
    <source>
        <dbReference type="ARBA" id="ARBA00022679"/>
    </source>
</evidence>
<dbReference type="Gene3D" id="3.40.50.300">
    <property type="entry name" value="P-loop containing nucleotide triphosphate hydrolases"/>
    <property type="match status" value="1"/>
</dbReference>
<dbReference type="Pfam" id="PF00685">
    <property type="entry name" value="Sulfotransfer_1"/>
    <property type="match status" value="1"/>
</dbReference>
<name>A0A8J1TJ47_OWEFU</name>
<keyword evidence="4" id="KW-1185">Reference proteome</keyword>
<dbReference type="Proteomes" id="UP000749559">
    <property type="component" value="Unassembled WGS sequence"/>
</dbReference>
<protein>
    <submittedName>
        <fullName evidence="3">Uncharacterized protein</fullName>
    </submittedName>
</protein>